<organism evidence="2 3">
    <name type="scientific">Engystomops pustulosus</name>
    <name type="common">Tungara frog</name>
    <name type="synonym">Physalaemus pustulosus</name>
    <dbReference type="NCBI Taxonomy" id="76066"/>
    <lineage>
        <taxon>Eukaryota</taxon>
        <taxon>Metazoa</taxon>
        <taxon>Chordata</taxon>
        <taxon>Craniata</taxon>
        <taxon>Vertebrata</taxon>
        <taxon>Euteleostomi</taxon>
        <taxon>Amphibia</taxon>
        <taxon>Batrachia</taxon>
        <taxon>Anura</taxon>
        <taxon>Neobatrachia</taxon>
        <taxon>Hyloidea</taxon>
        <taxon>Leptodactylidae</taxon>
        <taxon>Leiuperinae</taxon>
        <taxon>Engystomops</taxon>
    </lineage>
</organism>
<feature type="signal peptide" evidence="1">
    <location>
        <begin position="1"/>
        <end position="19"/>
    </location>
</feature>
<evidence type="ECO:0000313" key="3">
    <source>
        <dbReference type="Proteomes" id="UP000824782"/>
    </source>
</evidence>
<feature type="chain" id="PRO_5043798463" evidence="1">
    <location>
        <begin position="20"/>
        <end position="93"/>
    </location>
</feature>
<dbReference type="Proteomes" id="UP000824782">
    <property type="component" value="Unassembled WGS sequence"/>
</dbReference>
<comment type="caution">
    <text evidence="2">The sequence shown here is derived from an EMBL/GenBank/DDBJ whole genome shotgun (WGS) entry which is preliminary data.</text>
</comment>
<sequence length="93" mass="10362">MFALILLTLNNSHVLYVLCTFFPSDICQTCAFPFISKVYKYVNRDTTQVITIGSVSFLKTCITYLKGDSGAKILMTYPATLAVIHHCLCFVGL</sequence>
<keyword evidence="3" id="KW-1185">Reference proteome</keyword>
<dbReference type="EMBL" id="WNYA01000003">
    <property type="protein sequence ID" value="KAG8584086.1"/>
    <property type="molecule type" value="Genomic_DNA"/>
</dbReference>
<gene>
    <name evidence="2" type="ORF">GDO81_008679</name>
</gene>
<reference evidence="2" key="1">
    <citation type="thesis" date="2020" institute="ProQuest LLC" country="789 East Eisenhower Parkway, Ann Arbor, MI, USA">
        <title>Comparative Genomics and Chromosome Evolution.</title>
        <authorList>
            <person name="Mudd A.B."/>
        </authorList>
    </citation>
    <scope>NUCLEOTIDE SEQUENCE</scope>
    <source>
        <strain evidence="2">237g6f4</strain>
        <tissue evidence="2">Blood</tissue>
    </source>
</reference>
<name>A0AAV7CHJ2_ENGPU</name>
<protein>
    <submittedName>
        <fullName evidence="2">Uncharacterized protein</fullName>
    </submittedName>
</protein>
<dbReference type="AlphaFoldDB" id="A0AAV7CHJ2"/>
<accession>A0AAV7CHJ2</accession>
<evidence type="ECO:0000313" key="2">
    <source>
        <dbReference type="EMBL" id="KAG8584086.1"/>
    </source>
</evidence>
<evidence type="ECO:0000256" key="1">
    <source>
        <dbReference type="SAM" id="SignalP"/>
    </source>
</evidence>
<keyword evidence="1" id="KW-0732">Signal</keyword>
<proteinExistence type="predicted"/>